<comment type="similarity">
    <text evidence="1">Belongs to the eukaryotic ribosomal protein eL28 family.</text>
</comment>
<dbReference type="InterPro" id="IPR029004">
    <property type="entry name" value="Ribosomal_eL28/Mak16"/>
</dbReference>
<proteinExistence type="inferred from homology"/>
<reference evidence="8" key="1">
    <citation type="submission" date="2011-05" db="EMBL/GenBank/DDBJ databases">
        <authorList>
            <person name="Richards S.R."/>
            <person name="Qu J."/>
            <person name="Jiang H."/>
            <person name="Jhangiani S.N."/>
            <person name="Agravi P."/>
            <person name="Goodspeed R."/>
            <person name="Gross S."/>
            <person name="Mandapat C."/>
            <person name="Jackson L."/>
            <person name="Mathew T."/>
            <person name="Pu L."/>
            <person name="Thornton R."/>
            <person name="Saada N."/>
            <person name="Wilczek-Boney K.B."/>
            <person name="Lee S."/>
            <person name="Kovar C."/>
            <person name="Wu Y."/>
            <person name="Scherer S.E."/>
            <person name="Worley K.C."/>
            <person name="Muzny D.M."/>
            <person name="Gibbs R."/>
        </authorList>
    </citation>
    <scope>NUCLEOTIDE SEQUENCE</scope>
    <source>
        <strain evidence="8">Brora</strain>
    </source>
</reference>
<evidence type="ECO:0000256" key="3">
    <source>
        <dbReference type="ARBA" id="ARBA00023274"/>
    </source>
</evidence>
<dbReference type="FunFam" id="3.30.390.110:FF:000002">
    <property type="entry name" value="60S ribosomal protein L28"/>
    <property type="match status" value="1"/>
</dbReference>
<dbReference type="PANTHER" id="PTHR10544">
    <property type="entry name" value="60S RIBOSOMAL PROTEIN L28"/>
    <property type="match status" value="1"/>
</dbReference>
<dbReference type="eggNOG" id="KOG3412">
    <property type="taxonomic scope" value="Eukaryota"/>
</dbReference>
<sequence>MSADLQWMIVRNCSSFMLKRRNIGKPFNKGPGNLKNLHSFHYDGLVRNKVLGIEAAPDGKGIVLVNKKLTNVNKPVKSHVRTVLKHGPRKSLHSIRKFVKYNKYRKDLKMAALRRASAILKSQKPVLIKKRKSASRKAAE</sequence>
<name>T1IUQ7_STRMM</name>
<dbReference type="Pfam" id="PF01778">
    <property type="entry name" value="Ribosomal_L28e"/>
    <property type="match status" value="1"/>
</dbReference>
<dbReference type="Gene3D" id="3.30.390.110">
    <property type="match status" value="1"/>
</dbReference>
<keyword evidence="3" id="KW-0687">Ribonucleoprotein</keyword>
<protein>
    <recommendedName>
        <fullName evidence="4">Large ribosomal subunit protein eL28</fullName>
    </recommendedName>
    <alternativeName>
        <fullName evidence="5">60S ribosomal protein L28</fullName>
    </alternativeName>
</protein>
<dbReference type="AlphaFoldDB" id="T1IUQ7"/>
<evidence type="ECO:0000313" key="8">
    <source>
        <dbReference type="Proteomes" id="UP000014500"/>
    </source>
</evidence>
<evidence type="ECO:0000256" key="2">
    <source>
        <dbReference type="ARBA" id="ARBA00022980"/>
    </source>
</evidence>
<dbReference type="EnsemblMetazoa" id="SMAR004886-RA">
    <property type="protein sequence ID" value="SMAR004886-PA"/>
    <property type="gene ID" value="SMAR004886"/>
</dbReference>
<dbReference type="Proteomes" id="UP000014500">
    <property type="component" value="Unassembled WGS sequence"/>
</dbReference>
<evidence type="ECO:0000256" key="1">
    <source>
        <dbReference type="ARBA" id="ARBA00007926"/>
    </source>
</evidence>
<evidence type="ECO:0000259" key="6">
    <source>
        <dbReference type="Pfam" id="PF01778"/>
    </source>
</evidence>
<evidence type="ECO:0000256" key="4">
    <source>
        <dbReference type="ARBA" id="ARBA00035223"/>
    </source>
</evidence>
<dbReference type="InterPro" id="IPR002672">
    <property type="entry name" value="Ribosomal_eL28"/>
</dbReference>
<dbReference type="EMBL" id="JH431553">
    <property type="status" value="NOT_ANNOTATED_CDS"/>
    <property type="molecule type" value="Genomic_DNA"/>
</dbReference>
<dbReference type="PhylomeDB" id="T1IUQ7"/>
<dbReference type="GO" id="GO:1990904">
    <property type="term" value="C:ribonucleoprotein complex"/>
    <property type="evidence" value="ECO:0007669"/>
    <property type="project" value="UniProtKB-KW"/>
</dbReference>
<keyword evidence="8" id="KW-1185">Reference proteome</keyword>
<dbReference type="GO" id="GO:0006412">
    <property type="term" value="P:translation"/>
    <property type="evidence" value="ECO:0007669"/>
    <property type="project" value="InterPro"/>
</dbReference>
<evidence type="ECO:0000313" key="7">
    <source>
        <dbReference type="EnsemblMetazoa" id="SMAR004886-PA"/>
    </source>
</evidence>
<dbReference type="GO" id="GO:0005840">
    <property type="term" value="C:ribosome"/>
    <property type="evidence" value="ECO:0007669"/>
    <property type="project" value="UniProtKB-KW"/>
</dbReference>
<feature type="domain" description="Ribosomal eL28/Mak16" evidence="6">
    <location>
        <begin position="5"/>
        <end position="122"/>
    </location>
</feature>
<dbReference type="GO" id="GO:0003735">
    <property type="term" value="F:structural constituent of ribosome"/>
    <property type="evidence" value="ECO:0007669"/>
    <property type="project" value="InterPro"/>
</dbReference>
<dbReference type="HOGENOM" id="CLU_106801_1_0_1"/>
<dbReference type="STRING" id="126957.T1IUQ7"/>
<reference evidence="7" key="2">
    <citation type="submission" date="2015-02" db="UniProtKB">
        <authorList>
            <consortium name="EnsemblMetazoa"/>
        </authorList>
    </citation>
    <scope>IDENTIFICATION</scope>
</reference>
<keyword evidence="2" id="KW-0689">Ribosomal protein</keyword>
<dbReference type="OMA" id="GKYGQRP"/>
<organism evidence="7 8">
    <name type="scientific">Strigamia maritima</name>
    <name type="common">European centipede</name>
    <name type="synonym">Geophilus maritimus</name>
    <dbReference type="NCBI Taxonomy" id="126957"/>
    <lineage>
        <taxon>Eukaryota</taxon>
        <taxon>Metazoa</taxon>
        <taxon>Ecdysozoa</taxon>
        <taxon>Arthropoda</taxon>
        <taxon>Myriapoda</taxon>
        <taxon>Chilopoda</taxon>
        <taxon>Pleurostigmophora</taxon>
        <taxon>Geophilomorpha</taxon>
        <taxon>Linotaeniidae</taxon>
        <taxon>Strigamia</taxon>
    </lineage>
</organism>
<evidence type="ECO:0000256" key="5">
    <source>
        <dbReference type="ARBA" id="ARBA00035330"/>
    </source>
</evidence>
<accession>T1IUQ7</accession>